<dbReference type="Proteomes" id="UP000000600">
    <property type="component" value="Unassembled WGS sequence"/>
</dbReference>
<comment type="similarity">
    <text evidence="1 2">Belongs to the small heat shock protein (HSP20) family.</text>
</comment>
<dbReference type="SUPFAM" id="SSF49764">
    <property type="entry name" value="HSP20-like chaperones"/>
    <property type="match status" value="1"/>
</dbReference>
<dbReference type="PANTHER" id="PTHR34726">
    <property type="entry name" value="GBP DOMAIN-CONTAINING PROTEIN"/>
    <property type="match status" value="1"/>
</dbReference>
<dbReference type="Pfam" id="PF01926">
    <property type="entry name" value="MMR_HSR1"/>
    <property type="match status" value="1"/>
</dbReference>
<evidence type="ECO:0000259" key="3">
    <source>
        <dbReference type="PROSITE" id="PS01031"/>
    </source>
</evidence>
<accession>A0BDD6</accession>
<name>A0BDD6_PARTE</name>
<dbReference type="OrthoDB" id="2135133at2759"/>
<dbReference type="eggNOG" id="ENOG502R9SA">
    <property type="taxonomic scope" value="Eukaryota"/>
</dbReference>
<dbReference type="HOGENOM" id="CLU_022110_0_0_1"/>
<feature type="domain" description="SHSP" evidence="3">
    <location>
        <begin position="416"/>
        <end position="527"/>
    </location>
</feature>
<dbReference type="PROSITE" id="PS01031">
    <property type="entry name" value="SHSP"/>
    <property type="match status" value="1"/>
</dbReference>
<dbReference type="KEGG" id="ptm:GSPATT00027581001"/>
<dbReference type="GO" id="GO:0005525">
    <property type="term" value="F:GTP binding"/>
    <property type="evidence" value="ECO:0007669"/>
    <property type="project" value="InterPro"/>
</dbReference>
<reference evidence="4 5" key="1">
    <citation type="journal article" date="2006" name="Nature">
        <title>Global trends of whole-genome duplications revealed by the ciliate Paramecium tetraurelia.</title>
        <authorList>
            <consortium name="Genoscope"/>
            <person name="Aury J.-M."/>
            <person name="Jaillon O."/>
            <person name="Duret L."/>
            <person name="Noel B."/>
            <person name="Jubin C."/>
            <person name="Porcel B.M."/>
            <person name="Segurens B."/>
            <person name="Daubin V."/>
            <person name="Anthouard V."/>
            <person name="Aiach N."/>
            <person name="Arnaiz O."/>
            <person name="Billaut A."/>
            <person name="Beisson J."/>
            <person name="Blanc I."/>
            <person name="Bouhouche K."/>
            <person name="Camara F."/>
            <person name="Duharcourt S."/>
            <person name="Guigo R."/>
            <person name="Gogendeau D."/>
            <person name="Katinka M."/>
            <person name="Keller A.-M."/>
            <person name="Kissmehl R."/>
            <person name="Klotz C."/>
            <person name="Koll F."/>
            <person name="Le Moue A."/>
            <person name="Lepere C."/>
            <person name="Malinsky S."/>
            <person name="Nowacki M."/>
            <person name="Nowak J.K."/>
            <person name="Plattner H."/>
            <person name="Poulain J."/>
            <person name="Ruiz F."/>
            <person name="Serrano V."/>
            <person name="Zagulski M."/>
            <person name="Dessen P."/>
            <person name="Betermier M."/>
            <person name="Weissenbach J."/>
            <person name="Scarpelli C."/>
            <person name="Schachter V."/>
            <person name="Sperling L."/>
            <person name="Meyer E."/>
            <person name="Cohen J."/>
            <person name="Wincker P."/>
        </authorList>
    </citation>
    <scope>NUCLEOTIDE SEQUENCE [LARGE SCALE GENOMIC DNA]</scope>
    <source>
        <strain evidence="4 5">Stock d4-2</strain>
    </source>
</reference>
<dbReference type="AlphaFoldDB" id="A0BDD6"/>
<dbReference type="Gene3D" id="3.40.50.300">
    <property type="entry name" value="P-loop containing nucleotide triphosphate hydrolases"/>
    <property type="match status" value="1"/>
</dbReference>
<dbReference type="Pfam" id="PF00011">
    <property type="entry name" value="HSP20"/>
    <property type="match status" value="1"/>
</dbReference>
<dbReference type="PANTHER" id="PTHR34726:SF3">
    <property type="entry name" value="GUANYLATE-BINDING PROTEIN N-TERMINAL DOMAIN-CONTAINING PROTEIN-RELATED"/>
    <property type="match status" value="1"/>
</dbReference>
<proteinExistence type="inferred from homology"/>
<dbReference type="RefSeq" id="XP_001423951.1">
    <property type="nucleotide sequence ID" value="XM_001423914.1"/>
</dbReference>
<keyword evidence="5" id="KW-1185">Reference proteome</keyword>
<dbReference type="InterPro" id="IPR027417">
    <property type="entry name" value="P-loop_NTPase"/>
</dbReference>
<dbReference type="InterPro" id="IPR008978">
    <property type="entry name" value="HSP20-like_chaperone"/>
</dbReference>
<dbReference type="InParanoid" id="A0BDD6"/>
<evidence type="ECO:0000313" key="4">
    <source>
        <dbReference type="EMBL" id="CAK56553.1"/>
    </source>
</evidence>
<dbReference type="InterPro" id="IPR006073">
    <property type="entry name" value="GTP-bd"/>
</dbReference>
<sequence length="527" mass="60788">MSSPQEGIDVIKDQDAFRSCLQILGNLLKENLDLLETFAEMFRKMQSINEFFDLYEALHYELKIRCEETLSIIGQLNNPQILGKSNEIPNIITNDQKPSIQEYNIIDTQIYDLVMDINMSSSWKLLVNNNELKGARVAVLGLYDKGKTHILNQLTNQNLPTGSKITTKGISFKQCIVDKNNSFVLIDTAGSYAPENLKNLKEKQQIETAILEISFELTDYFICVVNDFTSIEVRYLDQLARKLSTSLKQFKEIIVIHNLKDITNPNLIQHVWQVQIEKILEGNIQKSTVEAMNPFTNQLEEKSVLWFNTETSRHICIVNDNSDLGKSINPWTYSLLKYWLKLVVVPHQKKTLKYDDIVEVCELKISTLLKKQIKLTIQDTHLPNEKRIVKQQATSPKFTQNISTAKLMSTPVDIDNEEGEEYEPQIDIIQGTQYIILIDLPGVSLEEVEIYRQNVSTIVRGHKKISMYTNKATYIKQERKSGPFDLRFKIPDEYDPKWRYYGMNNGVLGIVYNLDSEDSILPKKNQF</sequence>
<dbReference type="SUPFAM" id="SSF52540">
    <property type="entry name" value="P-loop containing nucleoside triphosphate hydrolases"/>
    <property type="match status" value="1"/>
</dbReference>
<gene>
    <name evidence="4" type="ORF">GSPATT00027581001</name>
</gene>
<dbReference type="CDD" id="cd06464">
    <property type="entry name" value="ACD_sHsps-like"/>
    <property type="match status" value="1"/>
</dbReference>
<dbReference type="InterPro" id="IPR002068">
    <property type="entry name" value="A-crystallin/Hsp20_dom"/>
</dbReference>
<organism evidence="4 5">
    <name type="scientific">Paramecium tetraurelia</name>
    <dbReference type="NCBI Taxonomy" id="5888"/>
    <lineage>
        <taxon>Eukaryota</taxon>
        <taxon>Sar</taxon>
        <taxon>Alveolata</taxon>
        <taxon>Ciliophora</taxon>
        <taxon>Intramacronucleata</taxon>
        <taxon>Oligohymenophorea</taxon>
        <taxon>Peniculida</taxon>
        <taxon>Parameciidae</taxon>
        <taxon>Paramecium</taxon>
    </lineage>
</organism>
<protein>
    <recommendedName>
        <fullName evidence="3">SHSP domain-containing protein</fullName>
    </recommendedName>
</protein>
<evidence type="ECO:0000256" key="2">
    <source>
        <dbReference type="RuleBase" id="RU003616"/>
    </source>
</evidence>
<dbReference type="EMBL" id="CT867987">
    <property type="protein sequence ID" value="CAK56553.1"/>
    <property type="molecule type" value="Genomic_DNA"/>
</dbReference>
<dbReference type="STRING" id="5888.A0BDD6"/>
<dbReference type="OMA" id="VWQVQIE"/>
<evidence type="ECO:0000256" key="1">
    <source>
        <dbReference type="PROSITE-ProRule" id="PRU00285"/>
    </source>
</evidence>
<evidence type="ECO:0000313" key="5">
    <source>
        <dbReference type="Proteomes" id="UP000000600"/>
    </source>
</evidence>
<dbReference type="GeneID" id="5009735"/>
<dbReference type="Gene3D" id="2.60.40.790">
    <property type="match status" value="1"/>
</dbReference>